<feature type="coiled-coil region" evidence="1">
    <location>
        <begin position="117"/>
        <end position="149"/>
    </location>
</feature>
<evidence type="ECO:0000313" key="5">
    <source>
        <dbReference type="Proteomes" id="UP000695562"/>
    </source>
</evidence>
<feature type="compositionally biased region" description="Low complexity" evidence="2">
    <location>
        <begin position="862"/>
        <end position="875"/>
    </location>
</feature>
<feature type="compositionally biased region" description="Polar residues" evidence="2">
    <location>
        <begin position="753"/>
        <end position="764"/>
    </location>
</feature>
<dbReference type="GO" id="GO:0000956">
    <property type="term" value="P:nuclear-transcribed mRNA catabolic process"/>
    <property type="evidence" value="ECO:0007669"/>
    <property type="project" value="TreeGrafter"/>
</dbReference>
<dbReference type="GO" id="GO:0003723">
    <property type="term" value="F:RNA binding"/>
    <property type="evidence" value="ECO:0007669"/>
    <property type="project" value="TreeGrafter"/>
</dbReference>
<reference evidence="4" key="1">
    <citation type="submission" date="2020-01" db="EMBL/GenBank/DDBJ databases">
        <title>Development of genomics and gene disruption for Polysphondylium violaceum indicates a role for the polyketide synthase stlB in stalk morphogenesis.</title>
        <authorList>
            <person name="Narita B."/>
            <person name="Kawabe Y."/>
            <person name="Kin K."/>
            <person name="Saito T."/>
            <person name="Gibbs R."/>
            <person name="Kuspa A."/>
            <person name="Muzny D."/>
            <person name="Queller D."/>
            <person name="Richards S."/>
            <person name="Strassman J."/>
            <person name="Sucgang R."/>
            <person name="Worley K."/>
            <person name="Schaap P."/>
        </authorList>
    </citation>
    <scope>NUCLEOTIDE SEQUENCE</scope>
    <source>
        <strain evidence="4">QSvi11</strain>
    </source>
</reference>
<dbReference type="GO" id="GO:0005634">
    <property type="term" value="C:nucleus"/>
    <property type="evidence" value="ECO:0007669"/>
    <property type="project" value="TreeGrafter"/>
</dbReference>
<feature type="compositionally biased region" description="Low complexity" evidence="2">
    <location>
        <begin position="774"/>
        <end position="796"/>
    </location>
</feature>
<feature type="compositionally biased region" description="Low complexity" evidence="2">
    <location>
        <begin position="702"/>
        <end position="714"/>
    </location>
</feature>
<evidence type="ECO:0000259" key="3">
    <source>
        <dbReference type="Pfam" id="PF03159"/>
    </source>
</evidence>
<accession>A0A8J4Q3P0</accession>
<dbReference type="PANTHER" id="PTHR12341:SF70">
    <property type="entry name" value="XRN1 N-TERMINAL DOMAIN-CONTAINING PROTEIN"/>
    <property type="match status" value="1"/>
</dbReference>
<feature type="region of interest" description="Disordered" evidence="2">
    <location>
        <begin position="679"/>
        <end position="718"/>
    </location>
</feature>
<evidence type="ECO:0000256" key="1">
    <source>
        <dbReference type="SAM" id="Coils"/>
    </source>
</evidence>
<feature type="domain" description="Xrn1 N-terminal" evidence="3">
    <location>
        <begin position="1"/>
        <end position="273"/>
    </location>
</feature>
<evidence type="ECO:0000256" key="2">
    <source>
        <dbReference type="SAM" id="MobiDB-lite"/>
    </source>
</evidence>
<evidence type="ECO:0000313" key="4">
    <source>
        <dbReference type="EMBL" id="KAF2078160.1"/>
    </source>
</evidence>
<feature type="region of interest" description="Disordered" evidence="2">
    <location>
        <begin position="753"/>
        <end position="875"/>
    </location>
</feature>
<dbReference type="OrthoDB" id="21527at2759"/>
<dbReference type="EMBL" id="AJWJ01000010">
    <property type="protein sequence ID" value="KAF2078160.1"/>
    <property type="molecule type" value="Genomic_DNA"/>
</dbReference>
<keyword evidence="5" id="KW-1185">Reference proteome</keyword>
<gene>
    <name evidence="4" type="ORF">CYY_000544</name>
</gene>
<sequence>MGISDITRFINKTYPQIIKNTVQGGGGGGTKYEHVYFDLNNLLYQFTVGKKKGNAQSVLKGLRFSLRKLILQNPPRKSLFLCLDGPGPRSKMIEQKKRRLAKSENAKVIFLAKKLYLEKLRKESNKEEIEKVEKEIQQDEENQDDNDDEDDEEIDFDFEKILRTEGEGKILNQGYPDIDIPNSILQPEDFSSLNFTPGTHFMVDLKNDLINFLKTSDIRTLSKLNDIYISGADRLGEGEWKIIQHIKKMNHPVDSPIGIISNDSDFILYGLINNFNITFVSPTFTIHIPTLKQSIQDSVPLSKDPEQVIVDFVFLSLLTIGSDYLPGVRDWGFDAIWEQYRKTPLAIFDLQSNTINHKTLLQLIETNSNSSPYSNRYGGGSWNNKNKNNDTESESTFYSNKLSQLITFKNNSYPKVNGGVIKEIAKVVPGPRGGFSLTINDVEIDSHKDKISLYKKFITKQHPYWEQHLPVIQQSPKYVYKVDLIFDEVKYYEKTTTTDRTPLATNANSYVYGLLWQMKYFQGVCTDFNYFYAFNSLKLQEILSCTAIFNDIKPPGPVKSSPLIPLYFSFALLDYSSKYLVPSIYHPIYKLHPYYNLKRNIALKSFTKQDHLDHLVNLLDIHTKKGPLDEKFKSQLTFNPTVLFKVKGDKVEEYKELNCHQAIDTHQYELVNTHKDFSFQTNPNASYRPYNNQHQPKSFHQNNNNYNNNNNNNNQSTRSLRYSLNNLSVGSQKQQQQHQPIVNINQPMNHFKQQQHQPHVNFNHPNHFRPYPQPQQQQPQQQQPQQQQPQQPIQPQAPKRYIRKTKEPKDTTTTTTTTSTAPAAAPLKKEKKTKTKESNIEEKRPSTIQQKSSDKPLKRIKTSNNTTTITTTSQQ</sequence>
<dbReference type="InterPro" id="IPR004859">
    <property type="entry name" value="Xrn1_N"/>
</dbReference>
<dbReference type="InterPro" id="IPR027073">
    <property type="entry name" value="5_3_exoribonuclease"/>
</dbReference>
<organism evidence="4 5">
    <name type="scientific">Polysphondylium violaceum</name>
    <dbReference type="NCBI Taxonomy" id="133409"/>
    <lineage>
        <taxon>Eukaryota</taxon>
        <taxon>Amoebozoa</taxon>
        <taxon>Evosea</taxon>
        <taxon>Eumycetozoa</taxon>
        <taxon>Dictyostelia</taxon>
        <taxon>Dictyosteliales</taxon>
        <taxon>Dictyosteliaceae</taxon>
        <taxon>Polysphondylium</taxon>
    </lineage>
</organism>
<protein>
    <recommendedName>
        <fullName evidence="3">Xrn1 N-terminal domain-containing protein</fullName>
    </recommendedName>
</protein>
<dbReference type="Pfam" id="PF03159">
    <property type="entry name" value="XRN_N"/>
    <property type="match status" value="1"/>
</dbReference>
<feature type="region of interest" description="Disordered" evidence="2">
    <location>
        <begin position="372"/>
        <end position="394"/>
    </location>
</feature>
<feature type="compositionally biased region" description="Polar residues" evidence="2">
    <location>
        <begin position="679"/>
        <end position="701"/>
    </location>
</feature>
<dbReference type="GO" id="GO:0004534">
    <property type="term" value="F:5'-3' RNA exonuclease activity"/>
    <property type="evidence" value="ECO:0007669"/>
    <property type="project" value="TreeGrafter"/>
</dbReference>
<name>A0A8J4Q3P0_9MYCE</name>
<comment type="caution">
    <text evidence="4">The sequence shown here is derived from an EMBL/GenBank/DDBJ whole genome shotgun (WGS) entry which is preliminary data.</text>
</comment>
<dbReference type="PANTHER" id="PTHR12341">
    <property type="entry name" value="5'-&gt;3' EXORIBONUCLEASE"/>
    <property type="match status" value="1"/>
</dbReference>
<feature type="compositionally biased region" description="Low complexity" evidence="2">
    <location>
        <begin position="811"/>
        <end position="826"/>
    </location>
</feature>
<dbReference type="GO" id="GO:0016075">
    <property type="term" value="P:rRNA catabolic process"/>
    <property type="evidence" value="ECO:0007669"/>
    <property type="project" value="TreeGrafter"/>
</dbReference>
<dbReference type="AlphaFoldDB" id="A0A8J4Q3P0"/>
<dbReference type="Proteomes" id="UP000695562">
    <property type="component" value="Unassembled WGS sequence"/>
</dbReference>
<feature type="compositionally biased region" description="Basic and acidic residues" evidence="2">
    <location>
        <begin position="835"/>
        <end position="845"/>
    </location>
</feature>
<dbReference type="Gene3D" id="3.40.50.12390">
    <property type="match status" value="1"/>
</dbReference>
<keyword evidence="1" id="KW-0175">Coiled coil</keyword>
<proteinExistence type="predicted"/>